<name>A0A151K2N0_9HYME</name>
<dbReference type="SUPFAM" id="SSF54534">
    <property type="entry name" value="FKBP-like"/>
    <property type="match status" value="1"/>
</dbReference>
<organism evidence="3 4">
    <name type="scientific">Trachymyrmex cornetzi</name>
    <dbReference type="NCBI Taxonomy" id="471704"/>
    <lineage>
        <taxon>Eukaryota</taxon>
        <taxon>Metazoa</taxon>
        <taxon>Ecdysozoa</taxon>
        <taxon>Arthropoda</taxon>
        <taxon>Hexapoda</taxon>
        <taxon>Insecta</taxon>
        <taxon>Pterygota</taxon>
        <taxon>Neoptera</taxon>
        <taxon>Endopterygota</taxon>
        <taxon>Hymenoptera</taxon>
        <taxon>Apocrita</taxon>
        <taxon>Aculeata</taxon>
        <taxon>Formicoidea</taxon>
        <taxon>Formicidae</taxon>
        <taxon>Myrmicinae</taxon>
        <taxon>Trachymyrmex</taxon>
    </lineage>
</organism>
<dbReference type="OrthoDB" id="532682at2759"/>
<dbReference type="InterPro" id="IPR001179">
    <property type="entry name" value="PPIase_FKBP_dom"/>
</dbReference>
<proteinExistence type="predicted"/>
<evidence type="ECO:0000256" key="1">
    <source>
        <dbReference type="PROSITE-ProRule" id="PRU00277"/>
    </source>
</evidence>
<reference evidence="3 4" key="1">
    <citation type="submission" date="2015-09" db="EMBL/GenBank/DDBJ databases">
        <title>Trachymyrmex cornetzi WGS genome.</title>
        <authorList>
            <person name="Nygaard S."/>
            <person name="Hu H."/>
            <person name="Boomsma J."/>
            <person name="Zhang G."/>
        </authorList>
    </citation>
    <scope>NUCLEOTIDE SEQUENCE [LARGE SCALE GENOMIC DNA]</scope>
    <source>
        <strain evidence="3">Tcor2-1</strain>
        <tissue evidence="3">Whole body</tissue>
    </source>
</reference>
<evidence type="ECO:0000313" key="4">
    <source>
        <dbReference type="Proteomes" id="UP000078492"/>
    </source>
</evidence>
<dbReference type="AlphaFoldDB" id="A0A151K2N0"/>
<comment type="caution">
    <text evidence="3">The sequence shown here is derived from an EMBL/GenBank/DDBJ whole genome shotgun (WGS) entry which is preliminary data.</text>
</comment>
<dbReference type="Gene3D" id="3.10.50.40">
    <property type="match status" value="1"/>
</dbReference>
<comment type="catalytic activity">
    <reaction evidence="1">
        <text>[protein]-peptidylproline (omega=180) = [protein]-peptidylproline (omega=0)</text>
        <dbReference type="Rhea" id="RHEA:16237"/>
        <dbReference type="Rhea" id="RHEA-COMP:10747"/>
        <dbReference type="Rhea" id="RHEA-COMP:10748"/>
        <dbReference type="ChEBI" id="CHEBI:83833"/>
        <dbReference type="ChEBI" id="CHEBI:83834"/>
        <dbReference type="EC" id="5.2.1.8"/>
    </reaction>
</comment>
<dbReference type="Pfam" id="PF00254">
    <property type="entry name" value="FKBP_C"/>
    <property type="match status" value="1"/>
</dbReference>
<dbReference type="Proteomes" id="UP000078492">
    <property type="component" value="Unassembled WGS sequence"/>
</dbReference>
<evidence type="ECO:0000259" key="2">
    <source>
        <dbReference type="PROSITE" id="PS50059"/>
    </source>
</evidence>
<dbReference type="KEGG" id="tcz:108757391"/>
<dbReference type="GO" id="GO:0003755">
    <property type="term" value="F:peptidyl-prolyl cis-trans isomerase activity"/>
    <property type="evidence" value="ECO:0007669"/>
    <property type="project" value="UniProtKB-KW"/>
</dbReference>
<evidence type="ECO:0000313" key="3">
    <source>
        <dbReference type="EMBL" id="KYN50379.1"/>
    </source>
</evidence>
<dbReference type="EMBL" id="LKEY01012972">
    <property type="protein sequence ID" value="KYN50379.1"/>
    <property type="molecule type" value="Genomic_DNA"/>
</dbReference>
<gene>
    <name evidence="3" type="ORF">ALC57_00016</name>
</gene>
<dbReference type="STRING" id="471704.A0A151K2N0"/>
<sequence>MELGEIAEIRIDPRFSYGTHGEGSVPPNATITYTVELKAIKDSPDIESLSIKERRELG</sequence>
<dbReference type="PROSITE" id="PS50059">
    <property type="entry name" value="FKBP_PPIASE"/>
    <property type="match status" value="1"/>
</dbReference>
<protein>
    <recommendedName>
        <fullName evidence="1">peptidylprolyl isomerase</fullName>
        <ecNumber evidence="1">5.2.1.8</ecNumber>
    </recommendedName>
</protein>
<dbReference type="EC" id="5.2.1.8" evidence="1"/>
<keyword evidence="1" id="KW-0413">Isomerase</keyword>
<feature type="domain" description="PPIase FKBP-type" evidence="2">
    <location>
        <begin position="1"/>
        <end position="41"/>
    </location>
</feature>
<accession>A0A151K2N0</accession>
<keyword evidence="1" id="KW-0697">Rotamase</keyword>
<keyword evidence="4" id="KW-1185">Reference proteome</keyword>
<dbReference type="InterPro" id="IPR046357">
    <property type="entry name" value="PPIase_dom_sf"/>
</dbReference>